<feature type="transmembrane region" description="Helical" evidence="1">
    <location>
        <begin position="83"/>
        <end position="105"/>
    </location>
</feature>
<dbReference type="Proteomes" id="UP000183339">
    <property type="component" value="Unassembled WGS sequence"/>
</dbReference>
<protein>
    <recommendedName>
        <fullName evidence="4">Glycosyltransferase RgtA/B/C/D-like domain-containing protein</fullName>
    </recommendedName>
</protein>
<feature type="transmembrane region" description="Helical" evidence="1">
    <location>
        <begin position="352"/>
        <end position="373"/>
    </location>
</feature>
<feature type="transmembrane region" description="Helical" evidence="1">
    <location>
        <begin position="271"/>
        <end position="291"/>
    </location>
</feature>
<dbReference type="OrthoDB" id="2675565at2"/>
<evidence type="ECO:0000313" key="3">
    <source>
        <dbReference type="Proteomes" id="UP000183339"/>
    </source>
</evidence>
<feature type="transmembrane region" description="Helical" evidence="1">
    <location>
        <begin position="133"/>
        <end position="150"/>
    </location>
</feature>
<feature type="transmembrane region" description="Helical" evidence="1">
    <location>
        <begin position="204"/>
        <end position="229"/>
    </location>
</feature>
<feature type="transmembrane region" description="Helical" evidence="1">
    <location>
        <begin position="111"/>
        <end position="128"/>
    </location>
</feature>
<dbReference type="EMBL" id="FOHI01000004">
    <property type="protein sequence ID" value="SET25483.1"/>
    <property type="molecule type" value="Genomic_DNA"/>
</dbReference>
<reference evidence="2 3" key="1">
    <citation type="submission" date="2016-10" db="EMBL/GenBank/DDBJ databases">
        <authorList>
            <person name="de Groot N.N."/>
        </authorList>
    </citation>
    <scope>NUCLEOTIDE SEQUENCE [LARGE SCALE GENOMIC DNA]</scope>
    <source>
        <strain evidence="2 3">Nl7</strain>
    </source>
</reference>
<feature type="transmembrane region" description="Helical" evidence="1">
    <location>
        <begin position="12"/>
        <end position="28"/>
    </location>
</feature>
<accession>A0A1I0D096</accession>
<sequence>MHQPQENKLPVFQILFFSNLVVLALFLWQRDKGFSLWDEGFLWYGVQRVMLGEVPIRDFMSYDPGRYYWSATLMRLWGDNGIVALRGSVAVFQVMGLFVALLLIARNARTLNFPYLLLSTITLVAWMYPRHKLFDVSLSILLIGILAFLVQNPTRRRYFFTGLCVGLVAVFGRNHGVYGVLGSFGVMIWLTIRQADKFEFIKGAMLWAVGVAIGYIPILLMVLLVPGFAPAFWESLLFFLEIKATNLTLPVPWPWRLEFDSVSVGKTIRGVLVGLFFIAIVVFGILATIWVTRQKFHKRAVPSALVATAFLALPYAHYAYSRADVSHLAKSIFPLLVGCLVLLATKPARIKWPLALVLCGSSLLVMVHFHPAWQCRSSKQCVNIVISDTEVTVDARTASEITLLKKLVAKHAPDGQSFITTPFWPGAYPLFERKSPMWEIYALFPRSESFQQLEIERIKVANPGFILIFDFPLDGREELRFRNTHALIHRYISDNFEMLRDSPNLTYQIYTVKKTTSSEYSGSR</sequence>
<keyword evidence="1" id="KW-0472">Membrane</keyword>
<evidence type="ECO:0000313" key="2">
    <source>
        <dbReference type="EMBL" id="SET25483.1"/>
    </source>
</evidence>
<organism evidence="2 3">
    <name type="scientific">Nitrosospira multiformis</name>
    <dbReference type="NCBI Taxonomy" id="1231"/>
    <lineage>
        <taxon>Bacteria</taxon>
        <taxon>Pseudomonadati</taxon>
        <taxon>Pseudomonadota</taxon>
        <taxon>Betaproteobacteria</taxon>
        <taxon>Nitrosomonadales</taxon>
        <taxon>Nitrosomonadaceae</taxon>
        <taxon>Nitrosospira</taxon>
    </lineage>
</organism>
<keyword evidence="1" id="KW-0812">Transmembrane</keyword>
<gene>
    <name evidence="2" type="ORF">SAMN05216412_104178</name>
</gene>
<dbReference type="AlphaFoldDB" id="A0A1I0D096"/>
<evidence type="ECO:0000256" key="1">
    <source>
        <dbReference type="SAM" id="Phobius"/>
    </source>
</evidence>
<feature type="transmembrane region" description="Helical" evidence="1">
    <location>
        <begin position="303"/>
        <end position="321"/>
    </location>
</feature>
<keyword evidence="1" id="KW-1133">Transmembrane helix</keyword>
<evidence type="ECO:0008006" key="4">
    <source>
        <dbReference type="Google" id="ProtNLM"/>
    </source>
</evidence>
<proteinExistence type="predicted"/>
<feature type="transmembrane region" description="Helical" evidence="1">
    <location>
        <begin position="327"/>
        <end position="345"/>
    </location>
</feature>
<dbReference type="RefSeq" id="WP_074707045.1">
    <property type="nucleotide sequence ID" value="NZ_FOHI01000004.1"/>
</dbReference>
<name>A0A1I0D096_9PROT</name>
<feature type="transmembrane region" description="Helical" evidence="1">
    <location>
        <begin position="175"/>
        <end position="192"/>
    </location>
</feature>